<accession>A0AC60PV03</accession>
<evidence type="ECO:0000313" key="2">
    <source>
        <dbReference type="Proteomes" id="UP000805193"/>
    </source>
</evidence>
<gene>
    <name evidence="1" type="ORF">HPB47_027808</name>
</gene>
<dbReference type="EMBL" id="JABSTQ010009908">
    <property type="protein sequence ID" value="KAG0425000.1"/>
    <property type="molecule type" value="Genomic_DNA"/>
</dbReference>
<keyword evidence="2" id="KW-1185">Reference proteome</keyword>
<proteinExistence type="predicted"/>
<comment type="caution">
    <text evidence="1">The sequence shown here is derived from an EMBL/GenBank/DDBJ whole genome shotgun (WGS) entry which is preliminary data.</text>
</comment>
<sequence length="273" mass="30050">MTTTAQLTDAMEPRRAFRLSGFSKDVDGRHLEFQDNEPALPTCALCGLVPAATYKLTCKHIFCPACFTGVVQETKTSLHCPVDGKSFRPKKALSSSSKASVSVVDVVDGKERKTGEVVPYTLYHWSVSPFSKLRVGIHHFSSEVFMIAPGYNVQLKGCIDGIATVELKVEVTIRAITGTSKTKGDKALLDDDKLFTFKIVNNNSRKESIFTAYLFEDTFGESSLPLDSPDGATSEWMDVGVIDRIVFERDFVNEDSFLIIFGIADTPKSEIAI</sequence>
<evidence type="ECO:0000313" key="1">
    <source>
        <dbReference type="EMBL" id="KAG0425000.1"/>
    </source>
</evidence>
<reference evidence="1 2" key="1">
    <citation type="journal article" date="2020" name="Cell">
        <title>Large-Scale Comparative Analyses of Tick Genomes Elucidate Their Genetic Diversity and Vector Capacities.</title>
        <authorList>
            <consortium name="Tick Genome and Microbiome Consortium (TIGMIC)"/>
            <person name="Jia N."/>
            <person name="Wang J."/>
            <person name="Shi W."/>
            <person name="Du L."/>
            <person name="Sun Y."/>
            <person name="Zhan W."/>
            <person name="Jiang J.F."/>
            <person name="Wang Q."/>
            <person name="Zhang B."/>
            <person name="Ji P."/>
            <person name="Bell-Sakyi L."/>
            <person name="Cui X.M."/>
            <person name="Yuan T.T."/>
            <person name="Jiang B.G."/>
            <person name="Yang W.F."/>
            <person name="Lam T.T."/>
            <person name="Chang Q.C."/>
            <person name="Ding S.J."/>
            <person name="Wang X.J."/>
            <person name="Zhu J.G."/>
            <person name="Ruan X.D."/>
            <person name="Zhao L."/>
            <person name="Wei J.T."/>
            <person name="Ye R.Z."/>
            <person name="Que T.C."/>
            <person name="Du C.H."/>
            <person name="Zhou Y.H."/>
            <person name="Cheng J.X."/>
            <person name="Dai P.F."/>
            <person name="Guo W.B."/>
            <person name="Han X.H."/>
            <person name="Huang E.J."/>
            <person name="Li L.F."/>
            <person name="Wei W."/>
            <person name="Gao Y.C."/>
            <person name="Liu J.Z."/>
            <person name="Shao H.Z."/>
            <person name="Wang X."/>
            <person name="Wang C.C."/>
            <person name="Yang T.C."/>
            <person name="Huo Q.B."/>
            <person name="Li W."/>
            <person name="Chen H.Y."/>
            <person name="Chen S.E."/>
            <person name="Zhou L.G."/>
            <person name="Ni X.B."/>
            <person name="Tian J.H."/>
            <person name="Sheng Y."/>
            <person name="Liu T."/>
            <person name="Pan Y.S."/>
            <person name="Xia L.Y."/>
            <person name="Li J."/>
            <person name="Zhao F."/>
            <person name="Cao W.C."/>
        </authorList>
    </citation>
    <scope>NUCLEOTIDE SEQUENCE [LARGE SCALE GENOMIC DNA]</scope>
    <source>
        <strain evidence="1">Iper-2018</strain>
    </source>
</reference>
<organism evidence="1 2">
    <name type="scientific">Ixodes persulcatus</name>
    <name type="common">Taiga tick</name>
    <dbReference type="NCBI Taxonomy" id="34615"/>
    <lineage>
        <taxon>Eukaryota</taxon>
        <taxon>Metazoa</taxon>
        <taxon>Ecdysozoa</taxon>
        <taxon>Arthropoda</taxon>
        <taxon>Chelicerata</taxon>
        <taxon>Arachnida</taxon>
        <taxon>Acari</taxon>
        <taxon>Parasitiformes</taxon>
        <taxon>Ixodida</taxon>
        <taxon>Ixodoidea</taxon>
        <taxon>Ixodidae</taxon>
        <taxon>Ixodinae</taxon>
        <taxon>Ixodes</taxon>
    </lineage>
</organism>
<dbReference type="Proteomes" id="UP000805193">
    <property type="component" value="Unassembled WGS sequence"/>
</dbReference>
<protein>
    <submittedName>
        <fullName evidence="1">Uncharacterized protein</fullName>
    </submittedName>
</protein>
<name>A0AC60PV03_IXOPE</name>